<keyword evidence="4" id="KW-1003">Cell membrane</keyword>
<feature type="transmembrane region" description="Helical" evidence="8">
    <location>
        <begin position="48"/>
        <end position="67"/>
    </location>
</feature>
<evidence type="ECO:0000256" key="7">
    <source>
        <dbReference type="ARBA" id="ARBA00023136"/>
    </source>
</evidence>
<dbReference type="Pfam" id="PF07690">
    <property type="entry name" value="MFS_1"/>
    <property type="match status" value="1"/>
</dbReference>
<reference evidence="10 11" key="1">
    <citation type="journal article" date="2010" name="PLoS Genet.">
        <title>Analysis of the Legionella longbeachae genome and transcriptome uncovers unique strategies to cause Legionnaires' disease.</title>
        <authorList>
            <person name="Cazalet C."/>
            <person name="Gomez-Valero L."/>
            <person name="Rusniok C."/>
            <person name="Lomma M."/>
            <person name="Dervins-Ravault D."/>
            <person name="Newton H."/>
            <person name="Sansom F."/>
            <person name="Jarraud S."/>
            <person name="Zidane N."/>
            <person name="Ma L."/>
            <person name="Bouchier C."/>
            <person name="Etienne J."/>
            <person name="Hartland E."/>
            <person name="Buchrieser C."/>
        </authorList>
    </citation>
    <scope>NUCLEOTIDE SEQUENCE [LARGE SCALE GENOMIC DNA]</scope>
    <source>
        <strain evidence="10 11">NSW150</strain>
    </source>
</reference>
<feature type="transmembrane region" description="Helical" evidence="8">
    <location>
        <begin position="246"/>
        <end position="268"/>
    </location>
</feature>
<keyword evidence="8" id="KW-0997">Cell inner membrane</keyword>
<feature type="transmembrane region" description="Helical" evidence="8">
    <location>
        <begin position="366"/>
        <end position="383"/>
    </location>
</feature>
<dbReference type="GO" id="GO:1990961">
    <property type="term" value="P:xenobiotic detoxification by transmembrane export across the plasma membrane"/>
    <property type="evidence" value="ECO:0007669"/>
    <property type="project" value="InterPro"/>
</dbReference>
<dbReference type="PROSITE" id="PS50850">
    <property type="entry name" value="MFS"/>
    <property type="match status" value="1"/>
</dbReference>
<dbReference type="eggNOG" id="COG2814">
    <property type="taxonomic scope" value="Bacteria"/>
</dbReference>
<evidence type="ECO:0000313" key="10">
    <source>
        <dbReference type="EMBL" id="CBJ13410.1"/>
    </source>
</evidence>
<dbReference type="PANTHER" id="PTHR43124">
    <property type="entry name" value="PURINE EFFLUX PUMP PBUE"/>
    <property type="match status" value="1"/>
</dbReference>
<dbReference type="InterPro" id="IPR050189">
    <property type="entry name" value="MFS_Efflux_Transporters"/>
</dbReference>
<sequence length="411" mass="45296">MERILNKHLTLLTIVSSSIITLFASDIFLPSLPNIAEYFAVTNSKAQLSISFFLGGQVLTTLFWGFFSDRLGRQKAFQLGMGIFLIGTIICIDSTTITIFLIGRLIQGIGGVAVPVIGWAIIQDLYPKDKSAGIMSWIGSIIALAPMTAPALGGQLDKLWGWKADFYFIFILTTLILICQFIQSKEKSEAKKSTLNFVNTYTPIIKDKIFLSYIAMFALLACGQWCFLTIAPILYKNTLNLSSDKIGYLMSFSALFFIFGTTIANRLIKTTGIDFLLSLGAKLSFAASLVLLFFHVTNLLNALLISVTFGMYLFGAALLWGSSSSRALQCYETNRGSASAIRSLLMMALFTLGSYLGALINNNNLLQIAALMSIFSLLSIRIYHSRALSTHRSQLNLQSNRSRSLIELSKS</sequence>
<accession>D3HLT1</accession>
<feature type="transmembrane region" description="Helical" evidence="8">
    <location>
        <begin position="341"/>
        <end position="360"/>
    </location>
</feature>
<dbReference type="GO" id="GO:0042910">
    <property type="term" value="F:xenobiotic transmembrane transporter activity"/>
    <property type="evidence" value="ECO:0007669"/>
    <property type="project" value="InterPro"/>
</dbReference>
<dbReference type="InterPro" id="IPR011701">
    <property type="entry name" value="MFS"/>
</dbReference>
<keyword evidence="7 8" id="KW-0472">Membrane</keyword>
<proteinExistence type="inferred from homology"/>
<dbReference type="KEGG" id="llo:LLO_2963"/>
<evidence type="ECO:0000256" key="3">
    <source>
        <dbReference type="ARBA" id="ARBA00022448"/>
    </source>
</evidence>
<feature type="transmembrane region" description="Helical" evidence="8">
    <location>
        <begin position="164"/>
        <end position="182"/>
    </location>
</feature>
<feature type="domain" description="Major facilitator superfamily (MFS) profile" evidence="9">
    <location>
        <begin position="10"/>
        <end position="388"/>
    </location>
</feature>
<dbReference type="STRING" id="661367.LLO_2963"/>
<comment type="subcellular location">
    <subcellularLocation>
        <location evidence="8">Cell inner membrane</location>
        <topology evidence="8">Multi-pass membrane protein</topology>
    </subcellularLocation>
    <subcellularLocation>
        <location evidence="1">Cell membrane</location>
        <topology evidence="1">Multi-pass membrane protein</topology>
    </subcellularLocation>
</comment>
<protein>
    <recommendedName>
        <fullName evidence="8">Bcr/CflA family efflux transporter</fullName>
    </recommendedName>
</protein>
<feature type="transmembrane region" description="Helical" evidence="8">
    <location>
        <begin position="134"/>
        <end position="152"/>
    </location>
</feature>
<feature type="transmembrane region" description="Helical" evidence="8">
    <location>
        <begin position="79"/>
        <end position="99"/>
    </location>
</feature>
<comment type="similarity">
    <text evidence="2 8">Belongs to the major facilitator superfamily. Bcr/CmlA family.</text>
</comment>
<keyword evidence="6 8" id="KW-1133">Transmembrane helix</keyword>
<gene>
    <name evidence="10" type="ordered locus">LLO_2963</name>
</gene>
<dbReference type="NCBIfam" id="TIGR00710">
    <property type="entry name" value="efflux_Bcr_CflA"/>
    <property type="match status" value="1"/>
</dbReference>
<keyword evidence="11" id="KW-1185">Reference proteome</keyword>
<evidence type="ECO:0000259" key="9">
    <source>
        <dbReference type="PROSITE" id="PS50850"/>
    </source>
</evidence>
<dbReference type="EMBL" id="FN650140">
    <property type="protein sequence ID" value="CBJ13410.1"/>
    <property type="molecule type" value="Genomic_DNA"/>
</dbReference>
<dbReference type="PRINTS" id="PR01036">
    <property type="entry name" value="TCRTETB"/>
</dbReference>
<keyword evidence="3 8" id="KW-0813">Transport</keyword>
<feature type="transmembrane region" description="Helical" evidence="8">
    <location>
        <begin position="210"/>
        <end position="234"/>
    </location>
</feature>
<comment type="caution">
    <text evidence="8">Lacks conserved residue(s) required for the propagation of feature annotation.</text>
</comment>
<dbReference type="OrthoDB" id="5670831at2"/>
<dbReference type="InterPro" id="IPR004812">
    <property type="entry name" value="Efflux_drug-R_Bcr/CmlA"/>
</dbReference>
<evidence type="ECO:0000256" key="8">
    <source>
        <dbReference type="RuleBase" id="RU365088"/>
    </source>
</evidence>
<evidence type="ECO:0000256" key="1">
    <source>
        <dbReference type="ARBA" id="ARBA00004651"/>
    </source>
</evidence>
<dbReference type="Proteomes" id="UP000001060">
    <property type="component" value="Chromosome"/>
</dbReference>
<evidence type="ECO:0000313" key="11">
    <source>
        <dbReference type="Proteomes" id="UP000001060"/>
    </source>
</evidence>
<evidence type="ECO:0000256" key="5">
    <source>
        <dbReference type="ARBA" id="ARBA00022692"/>
    </source>
</evidence>
<feature type="transmembrane region" description="Helical" evidence="8">
    <location>
        <begin position="275"/>
        <end position="296"/>
    </location>
</feature>
<feature type="transmembrane region" description="Helical" evidence="8">
    <location>
        <begin position="302"/>
        <end position="320"/>
    </location>
</feature>
<evidence type="ECO:0000256" key="4">
    <source>
        <dbReference type="ARBA" id="ARBA00022475"/>
    </source>
</evidence>
<dbReference type="Gene3D" id="1.20.1720.10">
    <property type="entry name" value="Multidrug resistance protein D"/>
    <property type="match status" value="1"/>
</dbReference>
<dbReference type="AlphaFoldDB" id="D3HLT1"/>
<keyword evidence="5 8" id="KW-0812">Transmembrane</keyword>
<dbReference type="GO" id="GO:0005886">
    <property type="term" value="C:plasma membrane"/>
    <property type="evidence" value="ECO:0007669"/>
    <property type="project" value="UniProtKB-SubCell"/>
</dbReference>
<dbReference type="CDD" id="cd17320">
    <property type="entry name" value="MFS_MdfA_MDR_like"/>
    <property type="match status" value="1"/>
</dbReference>
<dbReference type="HOGENOM" id="CLU_001265_47_1_6"/>
<dbReference type="SUPFAM" id="SSF103473">
    <property type="entry name" value="MFS general substrate transporter"/>
    <property type="match status" value="1"/>
</dbReference>
<evidence type="ECO:0000256" key="6">
    <source>
        <dbReference type="ARBA" id="ARBA00022989"/>
    </source>
</evidence>
<dbReference type="InterPro" id="IPR036259">
    <property type="entry name" value="MFS_trans_sf"/>
</dbReference>
<organism evidence="10 11">
    <name type="scientific">Legionella longbeachae serogroup 1 (strain NSW150)</name>
    <dbReference type="NCBI Taxonomy" id="661367"/>
    <lineage>
        <taxon>Bacteria</taxon>
        <taxon>Pseudomonadati</taxon>
        <taxon>Pseudomonadota</taxon>
        <taxon>Gammaproteobacteria</taxon>
        <taxon>Legionellales</taxon>
        <taxon>Legionellaceae</taxon>
        <taxon>Legionella</taxon>
    </lineage>
</organism>
<feature type="transmembrane region" description="Helical" evidence="8">
    <location>
        <begin position="105"/>
        <end position="122"/>
    </location>
</feature>
<name>D3HLT1_LEGLN</name>
<dbReference type="InterPro" id="IPR020846">
    <property type="entry name" value="MFS_dom"/>
</dbReference>
<evidence type="ECO:0000256" key="2">
    <source>
        <dbReference type="ARBA" id="ARBA00006236"/>
    </source>
</evidence>
<dbReference type="PANTHER" id="PTHR43124:SF3">
    <property type="entry name" value="CHLORAMPHENICOL EFFLUX PUMP RV0191"/>
    <property type="match status" value="1"/>
</dbReference>